<feature type="transmembrane region" description="Helical" evidence="1">
    <location>
        <begin position="21"/>
        <end position="48"/>
    </location>
</feature>
<dbReference type="AlphaFoldDB" id="A0A9E2F496"/>
<keyword evidence="1" id="KW-0812">Transmembrane</keyword>
<feature type="transmembrane region" description="Helical" evidence="1">
    <location>
        <begin position="92"/>
        <end position="116"/>
    </location>
</feature>
<organism evidence="2 3">
    <name type="scientific">Psychracetigena formicireducens</name>
    <dbReference type="NCBI Taxonomy" id="2986056"/>
    <lineage>
        <taxon>Bacteria</taxon>
        <taxon>Bacillati</taxon>
        <taxon>Candidatus Lithacetigenota</taxon>
        <taxon>Candidatus Psychracetigena</taxon>
    </lineage>
</organism>
<proteinExistence type="predicted"/>
<accession>A0A9E2F496</accession>
<sequence>MEQLLKRSMWLTKALPLTTTEVVLIAVLKIIVVPLLLGAVGILIYALLMEVVLVHALLAVIGLLLLLLGGSVGSTGLEFWGYAWAGKINPLLANLLEILIPVAYFGAAAGPLTLYLLSDIPWLAFFQLQPLLIGGLISWPVVSMLTIWGGWKLATRSWEEIEIE</sequence>
<keyword evidence="1" id="KW-1133">Transmembrane helix</keyword>
<name>A0A9E2F496_PSYF1</name>
<protein>
    <submittedName>
        <fullName evidence="2">Uncharacterized protein</fullName>
    </submittedName>
</protein>
<feature type="transmembrane region" description="Helical" evidence="1">
    <location>
        <begin position="54"/>
        <end position="80"/>
    </location>
</feature>
<gene>
    <name evidence="2" type="ORF">DDT42_00624</name>
</gene>
<keyword evidence="1" id="KW-0472">Membrane</keyword>
<dbReference type="EMBL" id="QLTW01000021">
    <property type="protein sequence ID" value="MBT9144776.1"/>
    <property type="molecule type" value="Genomic_DNA"/>
</dbReference>
<comment type="caution">
    <text evidence="2">The sequence shown here is derived from an EMBL/GenBank/DDBJ whole genome shotgun (WGS) entry which is preliminary data.</text>
</comment>
<feature type="transmembrane region" description="Helical" evidence="1">
    <location>
        <begin position="128"/>
        <end position="148"/>
    </location>
</feature>
<evidence type="ECO:0000313" key="3">
    <source>
        <dbReference type="Proteomes" id="UP000811545"/>
    </source>
</evidence>
<reference evidence="2 3" key="1">
    <citation type="journal article" date="2021" name="bioRxiv">
        <title>Unique metabolic strategies in Hadean analogues reveal hints for primordial physiology.</title>
        <authorList>
            <person name="Nobu M.K."/>
            <person name="Nakai R."/>
            <person name="Tamazawa S."/>
            <person name="Mori H."/>
            <person name="Toyoda A."/>
            <person name="Ijiri A."/>
            <person name="Suzuki S."/>
            <person name="Kurokawa K."/>
            <person name="Kamagata Y."/>
            <person name="Tamaki H."/>
        </authorList>
    </citation>
    <scope>NUCLEOTIDE SEQUENCE [LARGE SCALE GENOMIC DNA]</scope>
    <source>
        <strain evidence="2">BS525</strain>
    </source>
</reference>
<evidence type="ECO:0000256" key="1">
    <source>
        <dbReference type="SAM" id="Phobius"/>
    </source>
</evidence>
<dbReference type="Proteomes" id="UP000811545">
    <property type="component" value="Unassembled WGS sequence"/>
</dbReference>
<evidence type="ECO:0000313" key="2">
    <source>
        <dbReference type="EMBL" id="MBT9144776.1"/>
    </source>
</evidence>